<dbReference type="PANTHER" id="PTHR30605">
    <property type="entry name" value="ANHYDRO-N-ACETYLMURAMIC ACID KINASE"/>
    <property type="match status" value="1"/>
</dbReference>
<dbReference type="PANTHER" id="PTHR30605:SF0">
    <property type="entry name" value="ANHYDRO-N-ACETYLMURAMIC ACID KINASE"/>
    <property type="match status" value="1"/>
</dbReference>
<reference evidence="1 2" key="1">
    <citation type="submission" date="2018-07" db="EMBL/GenBank/DDBJ databases">
        <title>Genomic Encyclopedia of Type Strains, Phase III (KMG-III): the genomes of soil and plant-associated and newly described type strains.</title>
        <authorList>
            <person name="Whitman W."/>
        </authorList>
    </citation>
    <scope>NUCLEOTIDE SEQUENCE [LARGE SCALE GENOMIC DNA]</scope>
    <source>
        <strain evidence="1 2">CECT 7958</strain>
    </source>
</reference>
<dbReference type="InterPro" id="IPR005338">
    <property type="entry name" value="Anhydro_N_Ac-Mur_kinase"/>
</dbReference>
<sequence length="355" mass="39520">MIKSTYNIIGVMSGTSLDGIDLAYITFEKKDNWKFKIHTAETVRYSIDWKTQLRELVHLSPQKLVAIDHLYSTYLAEVISSFINKHQLAAIDFVASHGHTALHQPANGSTYQIGNLQELADGLQRKVICDFRVQDVNYGGQGAPLVPIGDRLLFSEYDYCVNLGGFANISFENNAERIAFDICPVNIVLNHYVACRDLEYDDGGKLAASGGVNKTLLEELNALSFYKETPPKSLGLEWVQRTIFPLIDRYQLPLEDLLCTFTAHISNQIFAVIKDSKAKVLMTGGGVYNHFLMDCIRKALPGQLEIPSDAIVEFKEALIFGFLGVLKDREEINCLKSVTGASKDHASGKILIPNN</sequence>
<dbReference type="GO" id="GO:0016773">
    <property type="term" value="F:phosphotransferase activity, alcohol group as acceptor"/>
    <property type="evidence" value="ECO:0007669"/>
    <property type="project" value="InterPro"/>
</dbReference>
<accession>A0A368ZAS4</accession>
<keyword evidence="1" id="KW-0418">Kinase</keyword>
<organism evidence="1 2">
    <name type="scientific">Winogradskyella arenosi</name>
    <dbReference type="NCBI Taxonomy" id="533325"/>
    <lineage>
        <taxon>Bacteria</taxon>
        <taxon>Pseudomonadati</taxon>
        <taxon>Bacteroidota</taxon>
        <taxon>Flavobacteriia</taxon>
        <taxon>Flavobacteriales</taxon>
        <taxon>Flavobacteriaceae</taxon>
        <taxon>Winogradskyella</taxon>
    </lineage>
</organism>
<dbReference type="NCBIfam" id="NF007144">
    <property type="entry name" value="PRK09585.2-3"/>
    <property type="match status" value="1"/>
</dbReference>
<dbReference type="OrthoDB" id="9763949at2"/>
<keyword evidence="2" id="KW-1185">Reference proteome</keyword>
<dbReference type="GO" id="GO:0009254">
    <property type="term" value="P:peptidoglycan turnover"/>
    <property type="evidence" value="ECO:0007669"/>
    <property type="project" value="InterPro"/>
</dbReference>
<evidence type="ECO:0000313" key="2">
    <source>
        <dbReference type="Proteomes" id="UP000253436"/>
    </source>
</evidence>
<gene>
    <name evidence="1" type="ORF">DFQ08_1063</name>
</gene>
<dbReference type="RefSeq" id="WP_114310810.1">
    <property type="nucleotide sequence ID" value="NZ_QPJO01000006.1"/>
</dbReference>
<dbReference type="Gene3D" id="3.30.420.40">
    <property type="match status" value="2"/>
</dbReference>
<dbReference type="GO" id="GO:0005524">
    <property type="term" value="F:ATP binding"/>
    <property type="evidence" value="ECO:0007669"/>
    <property type="project" value="InterPro"/>
</dbReference>
<dbReference type="Proteomes" id="UP000253436">
    <property type="component" value="Unassembled WGS sequence"/>
</dbReference>
<proteinExistence type="predicted"/>
<dbReference type="AlphaFoldDB" id="A0A368ZAS4"/>
<name>A0A368ZAS4_9FLAO</name>
<dbReference type="GO" id="GO:0016301">
    <property type="term" value="F:kinase activity"/>
    <property type="evidence" value="ECO:0007669"/>
    <property type="project" value="UniProtKB-KW"/>
</dbReference>
<comment type="caution">
    <text evidence="1">The sequence shown here is derived from an EMBL/GenBank/DDBJ whole genome shotgun (WGS) entry which is preliminary data.</text>
</comment>
<dbReference type="InterPro" id="IPR043129">
    <property type="entry name" value="ATPase_NBD"/>
</dbReference>
<keyword evidence="1" id="KW-0808">Transferase</keyword>
<dbReference type="Pfam" id="PF03702">
    <property type="entry name" value="AnmK"/>
    <property type="match status" value="1"/>
</dbReference>
<dbReference type="EMBL" id="QPJO01000006">
    <property type="protein sequence ID" value="RCW89898.1"/>
    <property type="molecule type" value="Genomic_DNA"/>
</dbReference>
<evidence type="ECO:0000313" key="1">
    <source>
        <dbReference type="EMBL" id="RCW89898.1"/>
    </source>
</evidence>
<dbReference type="SUPFAM" id="SSF53067">
    <property type="entry name" value="Actin-like ATPase domain"/>
    <property type="match status" value="1"/>
</dbReference>
<dbReference type="GO" id="GO:0006040">
    <property type="term" value="P:amino sugar metabolic process"/>
    <property type="evidence" value="ECO:0007669"/>
    <property type="project" value="InterPro"/>
</dbReference>
<protein>
    <submittedName>
        <fullName evidence="1">Anhydro-N-acetylmuramic acid kinase</fullName>
    </submittedName>
</protein>